<gene>
    <name evidence="3" type="ORF">Z599_24915</name>
</gene>
<dbReference type="PANTHER" id="PTHR34985:SF1">
    <property type="entry name" value="SLR0554 PROTEIN"/>
    <property type="match status" value="1"/>
</dbReference>
<dbReference type="InterPro" id="IPR007936">
    <property type="entry name" value="VapE-like_dom"/>
</dbReference>
<feature type="domain" description="Virulence-associated protein E-like" evidence="2">
    <location>
        <begin position="454"/>
        <end position="653"/>
    </location>
</feature>
<dbReference type="Pfam" id="PF05272">
    <property type="entry name" value="VapE-like_dom"/>
    <property type="match status" value="1"/>
</dbReference>
<proteinExistence type="predicted"/>
<evidence type="ECO:0000256" key="1">
    <source>
        <dbReference type="SAM" id="MobiDB-lite"/>
    </source>
</evidence>
<dbReference type="SUPFAM" id="SSF52540">
    <property type="entry name" value="P-loop containing nucleoside triphosphate hydrolases"/>
    <property type="match status" value="1"/>
</dbReference>
<feature type="region of interest" description="Disordered" evidence="1">
    <location>
        <begin position="1"/>
        <end position="23"/>
    </location>
</feature>
<dbReference type="InterPro" id="IPR027417">
    <property type="entry name" value="P-loop_NTPase"/>
</dbReference>
<reference evidence="3" key="1">
    <citation type="submission" date="2018-07" db="EMBL/GenBank/DDBJ databases">
        <authorList>
            <consortium name="GenomeTrakr network: Whole genome sequencing for foodborne pathogen traceback"/>
        </authorList>
    </citation>
    <scope>NUCLEOTIDE SEQUENCE</scope>
    <source>
        <strain evidence="3">MDH-2013-00175</strain>
    </source>
</reference>
<accession>A0A5U3G540</accession>
<organism evidence="3">
    <name type="scientific">Salmonella enterica I</name>
    <dbReference type="NCBI Taxonomy" id="59201"/>
    <lineage>
        <taxon>Bacteria</taxon>
        <taxon>Pseudomonadati</taxon>
        <taxon>Pseudomonadota</taxon>
        <taxon>Gammaproteobacteria</taxon>
        <taxon>Enterobacterales</taxon>
        <taxon>Enterobacteriaceae</taxon>
        <taxon>Salmonella</taxon>
    </lineage>
</organism>
<comment type="caution">
    <text evidence="3">The sequence shown here is derived from an EMBL/GenBank/DDBJ whole genome shotgun (WGS) entry which is preliminary data.</text>
</comment>
<evidence type="ECO:0000259" key="2">
    <source>
        <dbReference type="Pfam" id="PF05272"/>
    </source>
</evidence>
<dbReference type="PANTHER" id="PTHR34985">
    <property type="entry name" value="SLR0554 PROTEIN"/>
    <property type="match status" value="1"/>
</dbReference>
<dbReference type="AlphaFoldDB" id="A0A5U3G540"/>
<sequence>MKIRYSTGRHTRDDKPTPKESENFSRFSYTLEDFRHAIGITREDTLAQLRAKKMRLPYIWHSMKDVAGGRNAANAGDRYVLFMDMDGCNVEAWQALRDALACFSCFVYSTPSHLHPTVNGEQRWRICMALDRPVTPEEYKRLGPAVERWLMDCISLLDDYAVRWDHSVYNPDHMVYGPDEKAVFERFTGSPVSVDVLLASAPEVTTPKKSPSVDRDDLSRAVDLNGVSKQTFDDLREVMWHPAVLADAEPGCNKYSLWAAMGNRLAWFKGTDWEEEARQLWIEWSIAGGDDGKSAERKWDNDQLTADRTGYQAIFARAQKLGVANPATERQRDSVASVDDFEDLTRTEIAGLLPLPPFDRDNRGRIEAEILNAVMAVARPDFIGVDIRFDQFRDEIMLAPAGSGQWRAFTDADYVELRMTMAKRGFKPVGRELIRDAVLQVSSEQPFDSAITWLEGLEWDGVPRIETFYHTHFGTANTEYTRAVSLYMWTAMAGRVLEPGIKADMVPILVGPQGCGKSSGVEALSPDPMFFTEISFAEKDDDLARKMRGRLLAEIGELRGLNTKELESIKAFVTRTHENWIPKYREFATQFPRRLVFIGTTNEDEFLADKTGNRRWLPVEVSKVDVKAIKTDLLLLWAEARETFKRLGGIQFRDAERLGASVHEQYTIKDAWLETVEKWLDTPDALTEEIPRTRKFLRASDVLRDAIGLNPSHIGKREEMRISNVLQNCGYKRVQRRVDGKKMRIFEPASQPDPTS</sequence>
<evidence type="ECO:0000313" key="3">
    <source>
        <dbReference type="EMBL" id="EBP4060908.1"/>
    </source>
</evidence>
<feature type="compositionally biased region" description="Basic and acidic residues" evidence="1">
    <location>
        <begin position="10"/>
        <end position="23"/>
    </location>
</feature>
<dbReference type="EMBL" id="AAGLQK010000059">
    <property type="protein sequence ID" value="EBP4060908.1"/>
    <property type="molecule type" value="Genomic_DNA"/>
</dbReference>
<name>A0A5U3G540_SALET</name>
<protein>
    <submittedName>
        <fullName evidence="3">ATPase</fullName>
    </submittedName>
</protein>